<name>A0ABU5ESU7_9BACT</name>
<dbReference type="PANTHER" id="PTHR45947">
    <property type="entry name" value="SULFOQUINOVOSYL TRANSFERASE SQD2"/>
    <property type="match status" value="1"/>
</dbReference>
<evidence type="ECO:0000313" key="3">
    <source>
        <dbReference type="Proteomes" id="UP001272242"/>
    </source>
</evidence>
<sequence>MKVRRLLTMGHSYVVALNRRLAHEMARAGGGAWEVTAVAPTFVHGDLRPIELEPHPGEACRLEPVRAYLSRRVHVMAYGRRARALFRDRWDLVHCWAEPYTFSGFQVARWTPAGVPFVFWTAQNLVKRYPPPFGWMERSVLRRANGWLACGQTTVEAQLGRGYGDKPYRVMPLGVDLDMFRPDPASGAAVRRQLGWEPDGPPVVGYLGRFVAEKGFPLLTRALDAVAAPWRALFVGGGPLEGELRAWGQKHGDRVRVVTGVAHDQVPAHLAAMDVLAAPSQTTPRWKEQLGRMLLEAFACGVAVVGSDSGEIPHVIGDAGRVVPESDERAWTTALAELIENRAARAELAERGLGRVRAVFAWPVIAGQHLAFFDELIDRAGAERG</sequence>
<evidence type="ECO:0000313" key="2">
    <source>
        <dbReference type="EMBL" id="MDY3558324.1"/>
    </source>
</evidence>
<proteinExistence type="predicted"/>
<feature type="domain" description="Glycosyltransferase subfamily 4-like N-terminal" evidence="1">
    <location>
        <begin position="19"/>
        <end position="178"/>
    </location>
</feature>
<dbReference type="SUPFAM" id="SSF53756">
    <property type="entry name" value="UDP-Glycosyltransferase/glycogen phosphorylase"/>
    <property type="match status" value="1"/>
</dbReference>
<dbReference type="Gene3D" id="3.40.50.2000">
    <property type="entry name" value="Glycogen Phosphorylase B"/>
    <property type="match status" value="2"/>
</dbReference>
<gene>
    <name evidence="2" type="ORF">R5W23_005019</name>
</gene>
<dbReference type="InterPro" id="IPR028098">
    <property type="entry name" value="Glyco_trans_4-like_N"/>
</dbReference>
<dbReference type="CDD" id="cd03801">
    <property type="entry name" value="GT4_PimA-like"/>
    <property type="match status" value="1"/>
</dbReference>
<reference evidence="3" key="1">
    <citation type="journal article" date="2023" name="Mar. Drugs">
        <title>Gemmata algarum, a Novel Planctomycete Isolated from an Algal Mat, Displays Antimicrobial Activity.</title>
        <authorList>
            <person name="Kumar G."/>
            <person name="Kallscheuer N."/>
            <person name="Kashif M."/>
            <person name="Ahamad S."/>
            <person name="Jagadeeshwari U."/>
            <person name="Pannikurungottu S."/>
            <person name="Haufschild T."/>
            <person name="Kabuu M."/>
            <person name="Sasikala C."/>
            <person name="Jogler C."/>
            <person name="Ramana C."/>
        </authorList>
    </citation>
    <scope>NUCLEOTIDE SEQUENCE [LARGE SCALE GENOMIC DNA]</scope>
    <source>
        <strain evidence="3">JC673</strain>
    </source>
</reference>
<dbReference type="InterPro" id="IPR050194">
    <property type="entry name" value="Glycosyltransferase_grp1"/>
</dbReference>
<evidence type="ECO:0000259" key="1">
    <source>
        <dbReference type="Pfam" id="PF13439"/>
    </source>
</evidence>
<dbReference type="Proteomes" id="UP001272242">
    <property type="component" value="Unassembled WGS sequence"/>
</dbReference>
<protein>
    <submittedName>
        <fullName evidence="2">Glycosyltransferase family 4 protein</fullName>
    </submittedName>
</protein>
<comment type="caution">
    <text evidence="2">The sequence shown here is derived from an EMBL/GenBank/DDBJ whole genome shotgun (WGS) entry which is preliminary data.</text>
</comment>
<dbReference type="Pfam" id="PF13692">
    <property type="entry name" value="Glyco_trans_1_4"/>
    <property type="match status" value="1"/>
</dbReference>
<keyword evidence="3" id="KW-1185">Reference proteome</keyword>
<dbReference type="PANTHER" id="PTHR45947:SF3">
    <property type="entry name" value="SULFOQUINOVOSYL TRANSFERASE SQD2"/>
    <property type="match status" value="1"/>
</dbReference>
<accession>A0ABU5ESU7</accession>
<dbReference type="EMBL" id="JAXBLV010000024">
    <property type="protein sequence ID" value="MDY3558324.1"/>
    <property type="molecule type" value="Genomic_DNA"/>
</dbReference>
<organism evidence="2 3">
    <name type="scientific">Gemmata algarum</name>
    <dbReference type="NCBI Taxonomy" id="2975278"/>
    <lineage>
        <taxon>Bacteria</taxon>
        <taxon>Pseudomonadati</taxon>
        <taxon>Planctomycetota</taxon>
        <taxon>Planctomycetia</taxon>
        <taxon>Gemmatales</taxon>
        <taxon>Gemmataceae</taxon>
        <taxon>Gemmata</taxon>
    </lineage>
</organism>
<dbReference type="RefSeq" id="WP_320685262.1">
    <property type="nucleotide sequence ID" value="NZ_JAXBLV010000024.1"/>
</dbReference>
<dbReference type="Pfam" id="PF13439">
    <property type="entry name" value="Glyco_transf_4"/>
    <property type="match status" value="1"/>
</dbReference>